<comment type="caution">
    <text evidence="1">The sequence shown here is derived from an EMBL/GenBank/DDBJ whole genome shotgun (WGS) entry which is preliminary data.</text>
</comment>
<accession>A0AAD8AN85</accession>
<reference evidence="1" key="1">
    <citation type="journal article" date="2023" name="IScience">
        <title>Live-bearing cockroach genome reveals convergent evolutionary mechanisms linked to viviparity in insects and beyond.</title>
        <authorList>
            <person name="Fouks B."/>
            <person name="Harrison M.C."/>
            <person name="Mikhailova A.A."/>
            <person name="Marchal E."/>
            <person name="English S."/>
            <person name="Carruthers M."/>
            <person name="Jennings E.C."/>
            <person name="Chiamaka E.L."/>
            <person name="Frigard R.A."/>
            <person name="Pippel M."/>
            <person name="Attardo G.M."/>
            <person name="Benoit J.B."/>
            <person name="Bornberg-Bauer E."/>
            <person name="Tobe S.S."/>
        </authorList>
    </citation>
    <scope>NUCLEOTIDE SEQUENCE</scope>
    <source>
        <strain evidence="1">Stay&amp;Tobe</strain>
    </source>
</reference>
<dbReference type="EMBL" id="JASPKZ010000021">
    <property type="protein sequence ID" value="KAJ9601367.1"/>
    <property type="molecule type" value="Genomic_DNA"/>
</dbReference>
<keyword evidence="2" id="KW-1185">Reference proteome</keyword>
<protein>
    <submittedName>
        <fullName evidence="1">Uncharacterized protein</fullName>
    </submittedName>
</protein>
<name>A0AAD8AN85_DIPPU</name>
<dbReference type="AlphaFoldDB" id="A0AAD8AN85"/>
<evidence type="ECO:0000313" key="2">
    <source>
        <dbReference type="Proteomes" id="UP001233999"/>
    </source>
</evidence>
<organism evidence="1 2">
    <name type="scientific">Diploptera punctata</name>
    <name type="common">Pacific beetle cockroach</name>
    <dbReference type="NCBI Taxonomy" id="6984"/>
    <lineage>
        <taxon>Eukaryota</taxon>
        <taxon>Metazoa</taxon>
        <taxon>Ecdysozoa</taxon>
        <taxon>Arthropoda</taxon>
        <taxon>Hexapoda</taxon>
        <taxon>Insecta</taxon>
        <taxon>Pterygota</taxon>
        <taxon>Neoptera</taxon>
        <taxon>Polyneoptera</taxon>
        <taxon>Dictyoptera</taxon>
        <taxon>Blattodea</taxon>
        <taxon>Blaberoidea</taxon>
        <taxon>Blaberidae</taxon>
        <taxon>Diplopterinae</taxon>
        <taxon>Diploptera</taxon>
    </lineage>
</organism>
<evidence type="ECO:0000313" key="1">
    <source>
        <dbReference type="EMBL" id="KAJ9601367.1"/>
    </source>
</evidence>
<dbReference type="Proteomes" id="UP001233999">
    <property type="component" value="Unassembled WGS sequence"/>
</dbReference>
<gene>
    <name evidence="1" type="ORF">L9F63_000505</name>
</gene>
<sequence>MEATPEEIHEARNILTSECEAYREVVDIQRYEPADNIRDRLQKKVSPASWNEIAGARSQLMNECRVFTPPFTKVRDVWELLIVGLREEDERLFACKLRITSITLHNSAH</sequence>
<proteinExistence type="predicted"/>
<reference evidence="1" key="2">
    <citation type="submission" date="2023-05" db="EMBL/GenBank/DDBJ databases">
        <authorList>
            <person name="Fouks B."/>
        </authorList>
    </citation>
    <scope>NUCLEOTIDE SEQUENCE</scope>
    <source>
        <strain evidence="1">Stay&amp;Tobe</strain>
        <tissue evidence="1">Testes</tissue>
    </source>
</reference>